<comment type="caution">
    <text evidence="5">The sequence shown here is derived from an EMBL/GenBank/DDBJ whole genome shotgun (WGS) entry which is preliminary data.</text>
</comment>
<dbReference type="AlphaFoldDB" id="A0A7W7C8Q2"/>
<evidence type="ECO:0008006" key="7">
    <source>
        <dbReference type="Google" id="ProtNLM"/>
    </source>
</evidence>
<reference evidence="5 6" key="1">
    <citation type="submission" date="2020-08" db="EMBL/GenBank/DDBJ databases">
        <title>Sequencing the genomes of 1000 actinobacteria strains.</title>
        <authorList>
            <person name="Klenk H.-P."/>
        </authorList>
    </citation>
    <scope>NUCLEOTIDE SEQUENCE [LARGE SCALE GENOMIC DNA]</scope>
    <source>
        <strain evidence="5 6">DSM 44230</strain>
    </source>
</reference>
<proteinExistence type="inferred from homology"/>
<evidence type="ECO:0000256" key="1">
    <source>
        <dbReference type="ARBA" id="ARBA00004496"/>
    </source>
</evidence>
<comment type="subcellular location">
    <subcellularLocation>
        <location evidence="1">Cytoplasm</location>
    </subcellularLocation>
</comment>
<gene>
    <name evidence="5" type="ORF">HNR67_002674</name>
</gene>
<accession>A0A7W7C8Q2</accession>
<evidence type="ECO:0000313" key="6">
    <source>
        <dbReference type="Proteomes" id="UP000533598"/>
    </source>
</evidence>
<protein>
    <recommendedName>
        <fullName evidence="7">EspG family protein</fullName>
    </recommendedName>
</protein>
<keyword evidence="6" id="KW-1185">Reference proteome</keyword>
<sequence>MLRSAVTLSALAYDLVWEAEEIGDKHNALLTHSPGATMAERLAVARPALEELGRAGLFDGRLVHPDLKAAMRLIARAHRELYGWFMPEPGAPTRSVLAVASGRDGLLAVLAEEQLHLQPIDARELAPAVAGVLPEAKPLRIPTYSVPVADLHGGPPVAAEDGYLRRSAAGAGRGAELERVRRLFAEPRLGAGQFRAAGRDRHGRRRVSGAPVDYFDVAGGRYVTYLPAGSDGPEWGLVAPGGRAQLVERFSELVASTAN</sequence>
<keyword evidence="3" id="KW-0963">Cytoplasm</keyword>
<comment type="similarity">
    <text evidence="2">Belongs to the EspG family.</text>
</comment>
<evidence type="ECO:0000256" key="4">
    <source>
        <dbReference type="ARBA" id="ARBA00023186"/>
    </source>
</evidence>
<evidence type="ECO:0000256" key="3">
    <source>
        <dbReference type="ARBA" id="ARBA00022490"/>
    </source>
</evidence>
<dbReference type="RefSeq" id="WP_185002370.1">
    <property type="nucleotide sequence ID" value="NZ_BAAAUI010000015.1"/>
</dbReference>
<organism evidence="5 6">
    <name type="scientific">Crossiella cryophila</name>
    <dbReference type="NCBI Taxonomy" id="43355"/>
    <lineage>
        <taxon>Bacteria</taxon>
        <taxon>Bacillati</taxon>
        <taxon>Actinomycetota</taxon>
        <taxon>Actinomycetes</taxon>
        <taxon>Pseudonocardiales</taxon>
        <taxon>Pseudonocardiaceae</taxon>
        <taxon>Crossiella</taxon>
    </lineage>
</organism>
<evidence type="ECO:0000313" key="5">
    <source>
        <dbReference type="EMBL" id="MBB4676556.1"/>
    </source>
</evidence>
<dbReference type="EMBL" id="JACHMH010000001">
    <property type="protein sequence ID" value="MBB4676556.1"/>
    <property type="molecule type" value="Genomic_DNA"/>
</dbReference>
<dbReference type="Proteomes" id="UP000533598">
    <property type="component" value="Unassembled WGS sequence"/>
</dbReference>
<keyword evidence="4" id="KW-0143">Chaperone</keyword>
<dbReference type="Pfam" id="PF14011">
    <property type="entry name" value="ESX-1_EspG"/>
    <property type="match status" value="1"/>
</dbReference>
<name>A0A7W7C8Q2_9PSEU</name>
<evidence type="ECO:0000256" key="2">
    <source>
        <dbReference type="ARBA" id="ARBA00006411"/>
    </source>
</evidence>
<dbReference type="InterPro" id="IPR025734">
    <property type="entry name" value="EspG"/>
</dbReference>